<name>A0ABQ2LRQ3_9ACTN</name>
<reference evidence="2" key="1">
    <citation type="journal article" date="2019" name="Int. J. Syst. Evol. Microbiol.">
        <title>The Global Catalogue of Microorganisms (GCM) 10K type strain sequencing project: providing services to taxonomists for standard genome sequencing and annotation.</title>
        <authorList>
            <consortium name="The Broad Institute Genomics Platform"/>
            <consortium name="The Broad Institute Genome Sequencing Center for Infectious Disease"/>
            <person name="Wu L."/>
            <person name="Ma J."/>
        </authorList>
    </citation>
    <scope>NUCLEOTIDE SEQUENCE [LARGE SCALE GENOMIC DNA]</scope>
    <source>
        <strain evidence="2">CGMCC 4.7349</strain>
    </source>
</reference>
<organism evidence="1 2">
    <name type="scientific">Streptomyces lasiicapitis</name>
    <dbReference type="NCBI Taxonomy" id="1923961"/>
    <lineage>
        <taxon>Bacteria</taxon>
        <taxon>Bacillati</taxon>
        <taxon>Actinomycetota</taxon>
        <taxon>Actinomycetes</taxon>
        <taxon>Kitasatosporales</taxon>
        <taxon>Streptomycetaceae</taxon>
        <taxon>Streptomyces</taxon>
    </lineage>
</organism>
<gene>
    <name evidence="1" type="ORF">GCM10012286_23580</name>
</gene>
<protein>
    <submittedName>
        <fullName evidence="1">Uncharacterized protein</fullName>
    </submittedName>
</protein>
<dbReference type="Proteomes" id="UP000656881">
    <property type="component" value="Unassembled WGS sequence"/>
</dbReference>
<keyword evidence="2" id="KW-1185">Reference proteome</keyword>
<sequence>MRRPPARAAPTGRRTLLLEVDETTRRTKDALGTLAVGIRLVATQEHFGGDLAKAGQEDDTGQRQARLSL</sequence>
<proteinExistence type="predicted"/>
<comment type="caution">
    <text evidence="1">The sequence shown here is derived from an EMBL/GenBank/DDBJ whole genome shotgun (WGS) entry which is preliminary data.</text>
</comment>
<accession>A0ABQ2LRQ3</accession>
<dbReference type="EMBL" id="BMNG01000004">
    <property type="protein sequence ID" value="GGO42317.1"/>
    <property type="molecule type" value="Genomic_DNA"/>
</dbReference>
<evidence type="ECO:0000313" key="1">
    <source>
        <dbReference type="EMBL" id="GGO42317.1"/>
    </source>
</evidence>
<evidence type="ECO:0000313" key="2">
    <source>
        <dbReference type="Proteomes" id="UP000656881"/>
    </source>
</evidence>